<sequence length="192" mass="21132">MTIQVANAERIQESLAEAGLILPGPAEEPLEDFKPTVNLEVSYTDEPFELGASFPASECKVAPAIAFAPEGDDIGSRASYTLILVDCDDGSPSDGFFRNWVLPGLTPLSSSSEHIVAQTKWALTPYLGPAPEGPKPHRYLFLLYREPRNLDMTKDDLDGDEPEQRRHFKPSVFAEKHGLTLVGVNWMRCSAD</sequence>
<dbReference type="GO" id="GO:0046578">
    <property type="term" value="P:regulation of Ras protein signal transduction"/>
    <property type="evidence" value="ECO:0007669"/>
    <property type="project" value="TreeGrafter"/>
</dbReference>
<reference evidence="1" key="1">
    <citation type="submission" date="2022-07" db="EMBL/GenBank/DDBJ databases">
        <title>Fungi with potential for degradation of polypropylene.</title>
        <authorList>
            <person name="Gostincar C."/>
        </authorList>
    </citation>
    <scope>NUCLEOTIDE SEQUENCE</scope>
    <source>
        <strain evidence="1">EXF-13287</strain>
    </source>
</reference>
<dbReference type="GO" id="GO:0030162">
    <property type="term" value="P:regulation of proteolysis"/>
    <property type="evidence" value="ECO:0007669"/>
    <property type="project" value="TreeGrafter"/>
</dbReference>
<evidence type="ECO:0000313" key="1">
    <source>
        <dbReference type="EMBL" id="KAJ9150592.1"/>
    </source>
</evidence>
<organism evidence="1 2">
    <name type="scientific">Coniochaeta hoffmannii</name>
    <dbReference type="NCBI Taxonomy" id="91930"/>
    <lineage>
        <taxon>Eukaryota</taxon>
        <taxon>Fungi</taxon>
        <taxon>Dikarya</taxon>
        <taxon>Ascomycota</taxon>
        <taxon>Pezizomycotina</taxon>
        <taxon>Sordariomycetes</taxon>
        <taxon>Sordariomycetidae</taxon>
        <taxon>Coniochaetales</taxon>
        <taxon>Coniochaetaceae</taxon>
        <taxon>Coniochaeta</taxon>
    </lineage>
</organism>
<dbReference type="InterPro" id="IPR036610">
    <property type="entry name" value="PEBP-like_sf"/>
</dbReference>
<dbReference type="PANTHER" id="PTHR11362">
    <property type="entry name" value="PHOSPHATIDYLETHANOLAMINE-BINDING PROTEIN"/>
    <property type="match status" value="1"/>
</dbReference>
<dbReference type="Gene3D" id="3.90.280.10">
    <property type="entry name" value="PEBP-like"/>
    <property type="match status" value="1"/>
</dbReference>
<dbReference type="AlphaFoldDB" id="A0AA38RYW3"/>
<proteinExistence type="predicted"/>
<dbReference type="InterPro" id="IPR008914">
    <property type="entry name" value="PEBP"/>
</dbReference>
<evidence type="ECO:0000313" key="2">
    <source>
        <dbReference type="Proteomes" id="UP001174691"/>
    </source>
</evidence>
<dbReference type="PANTHER" id="PTHR11362:SF85">
    <property type="entry name" value="INHIBITOR (TFS1), PUTATIVE (AFU_ORTHOLOGUE AFUA_4G08120)-RELATED"/>
    <property type="match status" value="1"/>
</dbReference>
<dbReference type="CDD" id="cd00866">
    <property type="entry name" value="PEBP_euk"/>
    <property type="match status" value="1"/>
</dbReference>
<keyword evidence="2" id="KW-1185">Reference proteome</keyword>
<protein>
    <submittedName>
        <fullName evidence="1">PEBP-like protein</fullName>
    </submittedName>
</protein>
<dbReference type="Pfam" id="PF01161">
    <property type="entry name" value="PBP"/>
    <property type="match status" value="1"/>
</dbReference>
<dbReference type="Proteomes" id="UP001174691">
    <property type="component" value="Unassembled WGS sequence"/>
</dbReference>
<dbReference type="GO" id="GO:0030414">
    <property type="term" value="F:peptidase inhibitor activity"/>
    <property type="evidence" value="ECO:0007669"/>
    <property type="project" value="TreeGrafter"/>
</dbReference>
<gene>
    <name evidence="1" type="ORF">NKR19_g5209</name>
</gene>
<name>A0AA38RYW3_9PEZI</name>
<dbReference type="GO" id="GO:0005543">
    <property type="term" value="F:phospholipid binding"/>
    <property type="evidence" value="ECO:0007669"/>
    <property type="project" value="TreeGrafter"/>
</dbReference>
<accession>A0AA38RYW3</accession>
<dbReference type="SUPFAM" id="SSF49777">
    <property type="entry name" value="PEBP-like"/>
    <property type="match status" value="1"/>
</dbReference>
<dbReference type="InterPro" id="IPR035810">
    <property type="entry name" value="PEBP_euk"/>
</dbReference>
<comment type="caution">
    <text evidence="1">The sequence shown here is derived from an EMBL/GenBank/DDBJ whole genome shotgun (WGS) entry which is preliminary data.</text>
</comment>
<dbReference type="EMBL" id="JANBVN010000069">
    <property type="protein sequence ID" value="KAJ9150592.1"/>
    <property type="molecule type" value="Genomic_DNA"/>
</dbReference>